<dbReference type="NCBIfam" id="NF008750">
    <property type="entry name" value="PRK11784.1-2"/>
    <property type="match status" value="1"/>
</dbReference>
<accession>A0A977T695</accession>
<dbReference type="GO" id="GO:0002098">
    <property type="term" value="P:tRNA wobble uridine modification"/>
    <property type="evidence" value="ECO:0007669"/>
    <property type="project" value="InterPro"/>
</dbReference>
<dbReference type="GO" id="GO:0043828">
    <property type="term" value="F:tRNA 2-selenouridine synthase activity"/>
    <property type="evidence" value="ECO:0007669"/>
    <property type="project" value="InterPro"/>
</dbReference>
<evidence type="ECO:0000256" key="1">
    <source>
        <dbReference type="ARBA" id="ARBA00023266"/>
    </source>
</evidence>
<dbReference type="InterPro" id="IPR001763">
    <property type="entry name" value="Rhodanese-like_dom"/>
</dbReference>
<dbReference type="SUPFAM" id="SSF52821">
    <property type="entry name" value="Rhodanese/Cell cycle control phosphatase"/>
    <property type="match status" value="1"/>
</dbReference>
<organism evidence="3">
    <name type="scientific">uncultured Bdellovibrionales bacterium</name>
    <dbReference type="NCBI Taxonomy" id="395355"/>
    <lineage>
        <taxon>Bacteria</taxon>
        <taxon>Pseudomonadati</taxon>
        <taxon>Bdellovibrionota</taxon>
        <taxon>Bdellovibrionia</taxon>
        <taxon>Bdellovibrionales</taxon>
        <taxon>environmental samples</taxon>
    </lineage>
</organism>
<dbReference type="Gene3D" id="3.40.250.10">
    <property type="entry name" value="Rhodanese-like domain"/>
    <property type="match status" value="1"/>
</dbReference>
<name>A0A977T695_9BACT</name>
<dbReference type="AlphaFoldDB" id="A0A977T695"/>
<dbReference type="InterPro" id="IPR058840">
    <property type="entry name" value="AAA_SelU"/>
</dbReference>
<keyword evidence="1" id="KW-0711">Selenium</keyword>
<dbReference type="SMART" id="SM00450">
    <property type="entry name" value="RHOD"/>
    <property type="match status" value="1"/>
</dbReference>
<reference evidence="3" key="1">
    <citation type="journal article" date="2022" name="bioRxiv">
        <title>Energy transfer in ubiquitous rhodopsin pumps with xanthophyll antennas.</title>
        <authorList>
            <person name="Chazan A."/>
            <person name="Das I."/>
            <person name="Fujiwara T."/>
            <person name="Murakoshi S."/>
            <person name="Shihoya W."/>
            <person name="Rozenberg A."/>
            <person name="Molina-Marquez A."/>
            <person name="Larom S."/>
            <person name="Pushkarev A."/>
            <person name="Malakar P."/>
            <person name="Ruhman S."/>
            <person name="Hasegawa M."/>
            <person name="Tsukamoto Y."/>
            <person name="Ishizuka T."/>
            <person name="Konno M."/>
            <person name="Nagata T."/>
            <person name="Inoue K."/>
            <person name="Mizuno Y."/>
            <person name="Katayama K."/>
            <person name="Abe-Yoshizumi R."/>
            <person name="Kandori H."/>
            <person name="Leon R.M."/>
            <person name="Yoshizawa S."/>
            <person name="Sheves M."/>
            <person name="Nureki O."/>
            <person name="Beja O."/>
        </authorList>
    </citation>
    <scope>NUCLEOTIDE SEQUENCE</scope>
</reference>
<dbReference type="InterPro" id="IPR017582">
    <property type="entry name" value="SelU"/>
</dbReference>
<dbReference type="Pfam" id="PF00581">
    <property type="entry name" value="Rhodanese"/>
    <property type="match status" value="1"/>
</dbReference>
<dbReference type="PANTHER" id="PTHR30401:SF0">
    <property type="entry name" value="TRNA 2-SELENOURIDINE SYNTHASE"/>
    <property type="match status" value="1"/>
</dbReference>
<dbReference type="InterPro" id="IPR036873">
    <property type="entry name" value="Rhodanese-like_dom_sf"/>
</dbReference>
<evidence type="ECO:0000259" key="2">
    <source>
        <dbReference type="PROSITE" id="PS50206"/>
    </source>
</evidence>
<sequence length="378" mass="42774">MSSLKDILTSKITVPKISALDWLHQSTSWPLLDVRSEGEFFDGHIPGSISGPILTNEERHQVGLCYKNQGQEAAITLGMSLVEPHKKQRISDWLRHFSTNVAITCWRGGLRSRFASGWLDEVAGERLKIVQITGGYKAIRRHLLTTLNSKREMWVLGGMTGSGKTALLRDLKNEKDISSEQILDLEGIALHRGSSFGNVLSEKGEKIEQPRQQTFENSVAMQLFKAEGPIVLENESTLIGKVFIPQLFKAQMKSAPLILLETPLQERIEAIFNEYVKIPLESNCPIEKLWLNLESNLKALEKRLGGQETQKCLNLMQAGLKNPINLELQAPWIELLLVQYYDKTYAHSFGRCKHSVVFKGNKTEVKNWLKENMAKRLK</sequence>
<gene>
    <name evidence="3" type="primary">mnmH</name>
    <name evidence="3" type="ORF">tmp_000007</name>
</gene>
<dbReference type="Pfam" id="PF26341">
    <property type="entry name" value="AAA_SelU"/>
    <property type="match status" value="1"/>
</dbReference>
<protein>
    <submittedName>
        <fullName evidence="3">tRNA 2-selenouridine(34) synthase MnmH</fullName>
    </submittedName>
</protein>
<dbReference type="EMBL" id="OP056329">
    <property type="protein sequence ID" value="UXP70928.1"/>
    <property type="molecule type" value="Genomic_DNA"/>
</dbReference>
<proteinExistence type="predicted"/>
<evidence type="ECO:0000313" key="3">
    <source>
        <dbReference type="EMBL" id="UXP70928.1"/>
    </source>
</evidence>
<dbReference type="PROSITE" id="PS50206">
    <property type="entry name" value="RHODANESE_3"/>
    <property type="match status" value="1"/>
</dbReference>
<feature type="domain" description="Rhodanese" evidence="2">
    <location>
        <begin position="31"/>
        <end position="148"/>
    </location>
</feature>
<dbReference type="NCBIfam" id="TIGR03167">
    <property type="entry name" value="tRNA_sel_U_synt"/>
    <property type="match status" value="1"/>
</dbReference>
<dbReference type="PANTHER" id="PTHR30401">
    <property type="entry name" value="TRNA 2-SELENOURIDINE SYNTHASE"/>
    <property type="match status" value="1"/>
</dbReference>